<keyword evidence="10" id="KW-0575">Peroxidase</keyword>
<feature type="signal peptide" evidence="7">
    <location>
        <begin position="1"/>
        <end position="33"/>
    </location>
</feature>
<accession>A0A5C6A783</accession>
<dbReference type="AlphaFoldDB" id="A0A5C6A783"/>
<gene>
    <name evidence="10" type="primary">ccp_1</name>
    <name evidence="10" type="ORF">Pla100_38230</name>
</gene>
<dbReference type="InterPro" id="IPR051395">
    <property type="entry name" value="Cytochrome_c_Peroxidase/MauG"/>
</dbReference>
<keyword evidence="2 6" id="KW-0349">Heme</keyword>
<evidence type="ECO:0000313" key="10">
    <source>
        <dbReference type="EMBL" id="TWT94213.1"/>
    </source>
</evidence>
<dbReference type="GO" id="GO:0030313">
    <property type="term" value="C:cell envelope"/>
    <property type="evidence" value="ECO:0007669"/>
    <property type="project" value="UniProtKB-SubCell"/>
</dbReference>
<feature type="chain" id="PRO_5022730061" evidence="7">
    <location>
        <begin position="34"/>
        <end position="846"/>
    </location>
</feature>
<keyword evidence="11" id="KW-1185">Reference proteome</keyword>
<name>A0A5C6A783_9BACT</name>
<dbReference type="Proteomes" id="UP000316213">
    <property type="component" value="Unassembled WGS sequence"/>
</dbReference>
<dbReference type="Gene3D" id="1.10.760.10">
    <property type="entry name" value="Cytochrome c-like domain"/>
    <property type="match status" value="3"/>
</dbReference>
<dbReference type="PROSITE" id="PS50041">
    <property type="entry name" value="C_TYPE_LECTIN_2"/>
    <property type="match status" value="1"/>
</dbReference>
<feature type="domain" description="C-type lectin" evidence="8">
    <location>
        <begin position="71"/>
        <end position="195"/>
    </location>
</feature>
<proteinExistence type="predicted"/>
<sequence length="846" mass="94205" precursor="true">MWKLGRSRTYSRRSTTFMLCTVAMVLTTTPTKAEPPSAREVEIQDLVSANHWLRYVPETDRFFGIHHTEFTWEESEVRARTVHEFNGAVGRLASIRNQQENAAVYELSRAYRRDVWLAGTDIGSEGTWRWAKAEGTGAQFWKGAANGQPVGGAYANFAAGEPNNYAAGQHHLKMYWWSGSWDDESLGRKMGYVVEWDAADVVGPDVASPPPALSSIPVPLPKDLDHFVKDRSKAIALGKALFWDMQVGSDGRTACATCHAPAGIDQRLVNVVNPGAPGSVFGPQRNGQAELLADAIAQFKADNKINTRVNAADFPLSKLEDDTRSIFDNRLVRDSKQVFGSAGVVRKDFVRINEGSPIDEGSLVFDPVFNLSGANARQVTARDTPTTINAVFFDRLFWDGRANHHFNGVNPFGDLDPTARVLKHVKRSETKTTWGWYRATARYWWFGWRSFEYWAWGPTQTTVHIDNLEPTKILLNNAALASQAVGPPLSGVEMSWHGRDFKEIGRKMLLLRALALQNVHPTDSVLANFRHGSANGLNQNYSDLVREAFVDHWWSSPNVTDEGYTQMESNFSLFWGLSLMLYQSTLVSDDAPYDRWANGDESALSESAKRGLKLFLNEGKCINCHGGPEFAGATISDIRNGDSIKLIERMVMGNGEEAWYDNGFYNIGVRPTLEDIAVGADHPTFGPLSYTKQRQNGRDIGQSDTVSGRITVDGGFKTPTLRNIELTGPYFHTGGYRTLKETVEFYVRGGTFWKENQQDIDPDVDGIPELQDDADPQGIDDIVNFMKSLTDDRVRFQKAPFDHPELIVPDGHSGVENGIAKDVIIQIPAVGRDGGERIRAFEEIVQ</sequence>
<evidence type="ECO:0000256" key="2">
    <source>
        <dbReference type="ARBA" id="ARBA00022617"/>
    </source>
</evidence>
<dbReference type="Gene3D" id="3.10.100.10">
    <property type="entry name" value="Mannose-Binding Protein A, subunit A"/>
    <property type="match status" value="1"/>
</dbReference>
<keyword evidence="7" id="KW-0732">Signal</keyword>
<keyword evidence="4 10" id="KW-0560">Oxidoreductase</keyword>
<dbReference type="GO" id="GO:0004130">
    <property type="term" value="F:cytochrome-c peroxidase activity"/>
    <property type="evidence" value="ECO:0007669"/>
    <property type="project" value="UniProtKB-EC"/>
</dbReference>
<evidence type="ECO:0000259" key="8">
    <source>
        <dbReference type="PROSITE" id="PS50041"/>
    </source>
</evidence>
<evidence type="ECO:0000259" key="9">
    <source>
        <dbReference type="PROSITE" id="PS51007"/>
    </source>
</evidence>
<reference evidence="10 11" key="1">
    <citation type="submission" date="2019-02" db="EMBL/GenBank/DDBJ databases">
        <title>Deep-cultivation of Planctomycetes and their phenomic and genomic characterization uncovers novel biology.</title>
        <authorList>
            <person name="Wiegand S."/>
            <person name="Jogler M."/>
            <person name="Boedeker C."/>
            <person name="Pinto D."/>
            <person name="Vollmers J."/>
            <person name="Rivas-Marin E."/>
            <person name="Kohn T."/>
            <person name="Peeters S.H."/>
            <person name="Heuer A."/>
            <person name="Rast P."/>
            <person name="Oberbeckmann S."/>
            <person name="Bunk B."/>
            <person name="Jeske O."/>
            <person name="Meyerdierks A."/>
            <person name="Storesund J.E."/>
            <person name="Kallscheuer N."/>
            <person name="Luecker S."/>
            <person name="Lage O.M."/>
            <person name="Pohl T."/>
            <person name="Merkel B.J."/>
            <person name="Hornburger P."/>
            <person name="Mueller R.-W."/>
            <person name="Bruemmer F."/>
            <person name="Labrenz M."/>
            <person name="Spormann A.M."/>
            <person name="Op Den Camp H."/>
            <person name="Overmann J."/>
            <person name="Amann R."/>
            <person name="Jetten M.S.M."/>
            <person name="Mascher T."/>
            <person name="Medema M.H."/>
            <person name="Devos D.P."/>
            <person name="Kaster A.-K."/>
            <person name="Ovreas L."/>
            <person name="Rohde M."/>
            <person name="Galperin M.Y."/>
            <person name="Jogler C."/>
        </authorList>
    </citation>
    <scope>NUCLEOTIDE SEQUENCE [LARGE SCALE GENOMIC DNA]</scope>
    <source>
        <strain evidence="10 11">Pla100</strain>
    </source>
</reference>
<keyword evidence="5 6" id="KW-0408">Iron</keyword>
<dbReference type="SUPFAM" id="SSF46626">
    <property type="entry name" value="Cytochrome c"/>
    <property type="match status" value="2"/>
</dbReference>
<dbReference type="InterPro" id="IPR016187">
    <property type="entry name" value="CTDL_fold"/>
</dbReference>
<comment type="caution">
    <text evidence="10">The sequence shown here is derived from an EMBL/GenBank/DDBJ whole genome shotgun (WGS) entry which is preliminary data.</text>
</comment>
<evidence type="ECO:0000256" key="4">
    <source>
        <dbReference type="ARBA" id="ARBA00023002"/>
    </source>
</evidence>
<dbReference type="EMBL" id="SJPM01000008">
    <property type="protein sequence ID" value="TWT94213.1"/>
    <property type="molecule type" value="Genomic_DNA"/>
</dbReference>
<feature type="domain" description="Cytochrome c" evidence="9">
    <location>
        <begin position="606"/>
        <end position="790"/>
    </location>
</feature>
<dbReference type="InterPro" id="IPR036909">
    <property type="entry name" value="Cyt_c-like_dom_sf"/>
</dbReference>
<dbReference type="InterPro" id="IPR009056">
    <property type="entry name" value="Cyt_c-like_dom"/>
</dbReference>
<dbReference type="EC" id="1.11.1.5" evidence="10"/>
<evidence type="ECO:0000256" key="3">
    <source>
        <dbReference type="ARBA" id="ARBA00022723"/>
    </source>
</evidence>
<dbReference type="InterPro" id="IPR001304">
    <property type="entry name" value="C-type_lectin-like"/>
</dbReference>
<dbReference type="PANTHER" id="PTHR30600">
    <property type="entry name" value="CYTOCHROME C PEROXIDASE-RELATED"/>
    <property type="match status" value="1"/>
</dbReference>
<dbReference type="Pfam" id="PF03150">
    <property type="entry name" value="CCP_MauG"/>
    <property type="match status" value="2"/>
</dbReference>
<evidence type="ECO:0000256" key="7">
    <source>
        <dbReference type="SAM" id="SignalP"/>
    </source>
</evidence>
<comment type="subcellular location">
    <subcellularLocation>
        <location evidence="1">Cell envelope</location>
    </subcellularLocation>
</comment>
<dbReference type="SUPFAM" id="SSF56436">
    <property type="entry name" value="C-type lectin-like"/>
    <property type="match status" value="1"/>
</dbReference>
<dbReference type="GO" id="GO:0046872">
    <property type="term" value="F:metal ion binding"/>
    <property type="evidence" value="ECO:0007669"/>
    <property type="project" value="UniProtKB-KW"/>
</dbReference>
<evidence type="ECO:0000256" key="6">
    <source>
        <dbReference type="PROSITE-ProRule" id="PRU00433"/>
    </source>
</evidence>
<evidence type="ECO:0000313" key="11">
    <source>
        <dbReference type="Proteomes" id="UP000316213"/>
    </source>
</evidence>
<dbReference type="GO" id="GO:0009055">
    <property type="term" value="F:electron transfer activity"/>
    <property type="evidence" value="ECO:0007669"/>
    <property type="project" value="InterPro"/>
</dbReference>
<evidence type="ECO:0000256" key="5">
    <source>
        <dbReference type="ARBA" id="ARBA00023004"/>
    </source>
</evidence>
<dbReference type="SMART" id="SM00034">
    <property type="entry name" value="CLECT"/>
    <property type="match status" value="1"/>
</dbReference>
<dbReference type="InterPro" id="IPR004852">
    <property type="entry name" value="Di-haem_cyt_c_peroxidsae"/>
</dbReference>
<keyword evidence="3 6" id="KW-0479">Metal-binding</keyword>
<dbReference type="GO" id="GO:0020037">
    <property type="term" value="F:heme binding"/>
    <property type="evidence" value="ECO:0007669"/>
    <property type="project" value="InterPro"/>
</dbReference>
<protein>
    <submittedName>
        <fullName evidence="10">Cytochrome c551 peroxidase</fullName>
        <ecNumber evidence="10">1.11.1.5</ecNumber>
    </submittedName>
</protein>
<feature type="domain" description="Cytochrome c" evidence="9">
    <location>
        <begin position="233"/>
        <end position="334"/>
    </location>
</feature>
<dbReference type="PROSITE" id="PS51007">
    <property type="entry name" value="CYTC"/>
    <property type="match status" value="2"/>
</dbReference>
<evidence type="ECO:0000256" key="1">
    <source>
        <dbReference type="ARBA" id="ARBA00004196"/>
    </source>
</evidence>
<dbReference type="InterPro" id="IPR016186">
    <property type="entry name" value="C-type_lectin-like/link_sf"/>
</dbReference>
<dbReference type="CDD" id="cd00037">
    <property type="entry name" value="CLECT"/>
    <property type="match status" value="1"/>
</dbReference>
<organism evidence="10 11">
    <name type="scientific">Neorhodopirellula pilleata</name>
    <dbReference type="NCBI Taxonomy" id="2714738"/>
    <lineage>
        <taxon>Bacteria</taxon>
        <taxon>Pseudomonadati</taxon>
        <taxon>Planctomycetota</taxon>
        <taxon>Planctomycetia</taxon>
        <taxon>Pirellulales</taxon>
        <taxon>Pirellulaceae</taxon>
        <taxon>Neorhodopirellula</taxon>
    </lineage>
</organism>